<dbReference type="Proteomes" id="UP000306954">
    <property type="component" value="Unassembled WGS sequence"/>
</dbReference>
<gene>
    <name evidence="3" type="ORF">E3P90_03921</name>
</gene>
<accession>A0A4T0GYB9</accession>
<dbReference type="GO" id="GO:0051301">
    <property type="term" value="P:cell division"/>
    <property type="evidence" value="ECO:0007669"/>
    <property type="project" value="TreeGrafter"/>
</dbReference>
<evidence type="ECO:0000256" key="1">
    <source>
        <dbReference type="SAM" id="MobiDB-lite"/>
    </source>
</evidence>
<dbReference type="Pfam" id="PF06911">
    <property type="entry name" value="Senescence"/>
    <property type="match status" value="1"/>
</dbReference>
<evidence type="ECO:0000313" key="3">
    <source>
        <dbReference type="EMBL" id="TIB07780.1"/>
    </source>
</evidence>
<feature type="region of interest" description="Disordered" evidence="1">
    <location>
        <begin position="388"/>
        <end position="412"/>
    </location>
</feature>
<comment type="caution">
    <text evidence="3">The sequence shown here is derived from an EMBL/GenBank/DDBJ whole genome shotgun (WGS) entry which is preliminary data.</text>
</comment>
<evidence type="ECO:0000313" key="4">
    <source>
        <dbReference type="Proteomes" id="UP000306954"/>
    </source>
</evidence>
<evidence type="ECO:0000259" key="2">
    <source>
        <dbReference type="Pfam" id="PF06911"/>
    </source>
</evidence>
<name>A0A4T0GYB9_WALIC</name>
<feature type="compositionally biased region" description="Pro residues" evidence="1">
    <location>
        <begin position="403"/>
        <end position="412"/>
    </location>
</feature>
<proteinExistence type="predicted"/>
<dbReference type="GO" id="GO:0005886">
    <property type="term" value="C:plasma membrane"/>
    <property type="evidence" value="ECO:0007669"/>
    <property type="project" value="TreeGrafter"/>
</dbReference>
<dbReference type="OMA" id="ERRDWMI"/>
<dbReference type="AlphaFoldDB" id="A0A4T0GYB9"/>
<dbReference type="EMBL" id="SPOF01000076">
    <property type="protein sequence ID" value="TIB07780.1"/>
    <property type="molecule type" value="Genomic_DNA"/>
</dbReference>
<organism evidence="3 4">
    <name type="scientific">Wallemia ichthyophaga</name>
    <dbReference type="NCBI Taxonomy" id="245174"/>
    <lineage>
        <taxon>Eukaryota</taxon>
        <taxon>Fungi</taxon>
        <taxon>Dikarya</taxon>
        <taxon>Basidiomycota</taxon>
        <taxon>Wallemiomycotina</taxon>
        <taxon>Wallemiomycetes</taxon>
        <taxon>Wallemiales</taxon>
        <taxon>Wallemiaceae</taxon>
        <taxon>Wallemia</taxon>
    </lineage>
</organism>
<sequence length="412" mass="43176">MSQQNQAVILISFPGSTAYQVYQDQRVPLSAGVLDLSLVSLNSTINYDNPTEIFDSQMSGGTDYWLVLSIRGDEKAHAFELALPSGIPIDRIGDCGYSIPSPTLPDAYIDIELPEKHSDEDKESLEVILGSYASLPVPQAQSDLRGKLCLVDTQDGQILGSLDEAQSGAPVEDPSLSETGNEKHPVVVDFPDQPDESIRVSAAKDPSLMIRSSNYVSQTIIGGGNLLGKGLAAGSQTFVAKTKTGEKPLVFSENSRKNAARVHKLTGQVASVSAKTSGVIADSARGVGAYVSGKGKKDDKEDKKPGFFNKAFTAVDNVFTSVEEASKTFVSDASMAGSVMAAHKYGPDAGKAVRGVGDSVHNAAIVYIDVKGVSRKALIKSAGKGAVFGGKQSAAPANTADPSPSPSLPSKN</sequence>
<dbReference type="PANTHER" id="PTHR21068">
    <property type="entry name" value="SPARTIN"/>
    <property type="match status" value="1"/>
</dbReference>
<dbReference type="PANTHER" id="PTHR21068:SF43">
    <property type="entry name" value="SPARTIN"/>
    <property type="match status" value="1"/>
</dbReference>
<feature type="domain" description="Senescence" evidence="2">
    <location>
        <begin position="208"/>
        <end position="384"/>
    </location>
</feature>
<reference evidence="3 4" key="1">
    <citation type="submission" date="2019-03" db="EMBL/GenBank/DDBJ databases">
        <title>Sequencing 23 genomes of Wallemia ichthyophaga.</title>
        <authorList>
            <person name="Gostincar C."/>
        </authorList>
    </citation>
    <scope>NUCLEOTIDE SEQUENCE [LARGE SCALE GENOMIC DNA]</scope>
    <source>
        <strain evidence="3 4">EXF-8621</strain>
    </source>
</reference>
<feature type="region of interest" description="Disordered" evidence="1">
    <location>
        <begin position="162"/>
        <end position="185"/>
    </location>
</feature>
<dbReference type="InterPro" id="IPR045036">
    <property type="entry name" value="Spartin-like"/>
</dbReference>
<dbReference type="InterPro" id="IPR009686">
    <property type="entry name" value="Senescence/spartin_C"/>
</dbReference>
<protein>
    <recommendedName>
        <fullName evidence="2">Senescence domain-containing protein</fullName>
    </recommendedName>
</protein>